<keyword evidence="2" id="KW-1185">Reference proteome</keyword>
<evidence type="ECO:0000313" key="1">
    <source>
        <dbReference type="Ensembl" id="ENSMLUP00000017885.1"/>
    </source>
</evidence>
<evidence type="ECO:0008006" key="3">
    <source>
        <dbReference type="Google" id="ProtNLM"/>
    </source>
</evidence>
<dbReference type="OMA" id="EANVHWH"/>
<dbReference type="EMBL" id="AAPE02052117">
    <property type="status" value="NOT_ANNOTATED_CDS"/>
    <property type="molecule type" value="Genomic_DNA"/>
</dbReference>
<dbReference type="eggNOG" id="KOG1046">
    <property type="taxonomic scope" value="Eukaryota"/>
</dbReference>
<dbReference type="AlphaFoldDB" id="G1Q2F2"/>
<dbReference type="GeneTree" id="ENSGT00940000155878"/>
<reference evidence="1" key="2">
    <citation type="submission" date="2025-08" db="UniProtKB">
        <authorList>
            <consortium name="Ensembl"/>
        </authorList>
    </citation>
    <scope>IDENTIFICATION</scope>
</reference>
<protein>
    <recommendedName>
        <fullName evidence="3">TRHDE protein</fullName>
    </recommendedName>
</protein>
<dbReference type="InParanoid" id="G1Q2F2"/>
<reference evidence="1 2" key="1">
    <citation type="journal article" date="2011" name="Nature">
        <title>A high-resolution map of human evolutionary constraint using 29 mammals.</title>
        <authorList>
            <person name="Lindblad-Toh K."/>
            <person name="Garber M."/>
            <person name="Zuk O."/>
            <person name="Lin M.F."/>
            <person name="Parker B.J."/>
            <person name="Washietl S."/>
            <person name="Kheradpour P."/>
            <person name="Ernst J."/>
            <person name="Jordan G."/>
            <person name="Mauceli E."/>
            <person name="Ward L.D."/>
            <person name="Lowe C.B."/>
            <person name="Holloway A.K."/>
            <person name="Clamp M."/>
            <person name="Gnerre S."/>
            <person name="Alfoldi J."/>
            <person name="Beal K."/>
            <person name="Chang J."/>
            <person name="Clawson H."/>
            <person name="Cuff J."/>
            <person name="Di Palma F."/>
            <person name="Fitzgerald S."/>
            <person name="Flicek P."/>
            <person name="Guttman M."/>
            <person name="Hubisz M.J."/>
            <person name="Jaffe D.B."/>
            <person name="Jungreis I."/>
            <person name="Kent W.J."/>
            <person name="Kostka D."/>
            <person name="Lara M."/>
            <person name="Martins A.L."/>
            <person name="Massingham T."/>
            <person name="Moltke I."/>
            <person name="Raney B.J."/>
            <person name="Rasmussen M.D."/>
            <person name="Robinson J."/>
            <person name="Stark A."/>
            <person name="Vilella A.J."/>
            <person name="Wen J."/>
            <person name="Xie X."/>
            <person name="Zody M.C."/>
            <person name="Baldwin J."/>
            <person name="Bloom T."/>
            <person name="Chin C.W."/>
            <person name="Heiman D."/>
            <person name="Nicol R."/>
            <person name="Nusbaum C."/>
            <person name="Young S."/>
            <person name="Wilkinson J."/>
            <person name="Worley K.C."/>
            <person name="Kovar C.L."/>
            <person name="Muzny D.M."/>
            <person name="Gibbs R.A."/>
            <person name="Cree A."/>
            <person name="Dihn H.H."/>
            <person name="Fowler G."/>
            <person name="Jhangiani S."/>
            <person name="Joshi V."/>
            <person name="Lee S."/>
            <person name="Lewis L.R."/>
            <person name="Nazareth L.V."/>
            <person name="Okwuonu G."/>
            <person name="Santibanez J."/>
            <person name="Warren W.C."/>
            <person name="Mardis E.R."/>
            <person name="Weinstock G.M."/>
            <person name="Wilson R.K."/>
            <person name="Delehaunty K."/>
            <person name="Dooling D."/>
            <person name="Fronik C."/>
            <person name="Fulton L."/>
            <person name="Fulton B."/>
            <person name="Graves T."/>
            <person name="Minx P."/>
            <person name="Sodergren E."/>
            <person name="Birney E."/>
            <person name="Margulies E.H."/>
            <person name="Herrero J."/>
            <person name="Green E.D."/>
            <person name="Haussler D."/>
            <person name="Siepel A."/>
            <person name="Goldman N."/>
            <person name="Pollard K.S."/>
            <person name="Pedersen J.S."/>
            <person name="Lander E.S."/>
            <person name="Kellis M."/>
        </authorList>
    </citation>
    <scope>NUCLEOTIDE SEQUENCE [LARGE SCALE GENOMIC DNA]</scope>
</reference>
<organism evidence="1 2">
    <name type="scientific">Myotis lucifugus</name>
    <name type="common">Little brown bat</name>
    <dbReference type="NCBI Taxonomy" id="59463"/>
    <lineage>
        <taxon>Eukaryota</taxon>
        <taxon>Metazoa</taxon>
        <taxon>Chordata</taxon>
        <taxon>Craniata</taxon>
        <taxon>Vertebrata</taxon>
        <taxon>Euteleostomi</taxon>
        <taxon>Mammalia</taxon>
        <taxon>Eutheria</taxon>
        <taxon>Laurasiatheria</taxon>
        <taxon>Chiroptera</taxon>
        <taxon>Yangochiroptera</taxon>
        <taxon>Vespertilionidae</taxon>
        <taxon>Myotis</taxon>
    </lineage>
</organism>
<dbReference type="Gene3D" id="1.25.50.20">
    <property type="match status" value="1"/>
</dbReference>
<dbReference type="STRING" id="59463.ENSMLUP00000017885"/>
<reference evidence="1" key="3">
    <citation type="submission" date="2025-09" db="UniProtKB">
        <authorList>
            <consortium name="Ensembl"/>
        </authorList>
    </citation>
    <scope>IDENTIFICATION</scope>
</reference>
<sequence length="72" mass="8316">EALFMNSKLISGVTEFLNTEGELKELKNFMKNYDGVAAASFSRALETVEANVRWKMLYQDELFQWLGKAVRH</sequence>
<dbReference type="Ensembl" id="ENSMLUT00000030808.1">
    <property type="protein sequence ID" value="ENSMLUP00000017885.1"/>
    <property type="gene ID" value="ENSMLUG00000024353.1"/>
</dbReference>
<dbReference type="Proteomes" id="UP000001074">
    <property type="component" value="Unassembled WGS sequence"/>
</dbReference>
<evidence type="ECO:0000313" key="2">
    <source>
        <dbReference type="Proteomes" id="UP000001074"/>
    </source>
</evidence>
<name>G1Q2F2_MYOLU</name>
<accession>G1Q2F2</accession>
<proteinExistence type="predicted"/>
<dbReference type="HOGENOM" id="CLU_2793312_0_0_1"/>